<dbReference type="Proteomes" id="UP000721045">
    <property type="component" value="Unassembled WGS sequence"/>
</dbReference>
<proteinExistence type="predicted"/>
<accession>A0A930WFN4</accession>
<name>A0A930WFN4_STRIT</name>
<dbReference type="GeneID" id="57845715"/>
<organism evidence="1 2">
    <name type="scientific">Streptococcus intermedius</name>
    <dbReference type="NCBI Taxonomy" id="1338"/>
    <lineage>
        <taxon>Bacteria</taxon>
        <taxon>Bacillati</taxon>
        <taxon>Bacillota</taxon>
        <taxon>Bacilli</taxon>
        <taxon>Lactobacillales</taxon>
        <taxon>Streptococcaceae</taxon>
        <taxon>Streptococcus</taxon>
        <taxon>Streptococcus anginosus group</taxon>
    </lineage>
</organism>
<evidence type="ECO:0000313" key="1">
    <source>
        <dbReference type="EMBL" id="MBF1712927.1"/>
    </source>
</evidence>
<reference evidence="1" key="1">
    <citation type="submission" date="2020-04" db="EMBL/GenBank/DDBJ databases">
        <title>Deep metagenomics examines the oral microbiome during advanced dental caries in children, revealing novel taxa and co-occurrences with host molecules.</title>
        <authorList>
            <person name="Baker J.L."/>
            <person name="Morton J.T."/>
            <person name="Dinis M."/>
            <person name="Alvarez R."/>
            <person name="Tran N.C."/>
            <person name="Knight R."/>
            <person name="Edlund A."/>
        </authorList>
    </citation>
    <scope>NUCLEOTIDE SEQUENCE</scope>
    <source>
        <strain evidence="1">JCVI_23_bin.22</strain>
    </source>
</reference>
<sequence length="50" mass="5896">MERICDFNAQDMLSVRQNLFSVTVVLIDKNEMVDDGIEYEVANHELNHLW</sequence>
<gene>
    <name evidence="1" type="ORF">HXO88_04205</name>
</gene>
<dbReference type="RefSeq" id="WP_155106325.1">
    <property type="nucleotide sequence ID" value="NZ_BHYP01000004.1"/>
</dbReference>
<evidence type="ECO:0000313" key="2">
    <source>
        <dbReference type="Proteomes" id="UP000721045"/>
    </source>
</evidence>
<protein>
    <submittedName>
        <fullName evidence="1">Uncharacterized protein</fullName>
    </submittedName>
</protein>
<dbReference type="AlphaFoldDB" id="A0A930WFN4"/>
<dbReference type="EMBL" id="JABZYP010000012">
    <property type="protein sequence ID" value="MBF1712927.1"/>
    <property type="molecule type" value="Genomic_DNA"/>
</dbReference>
<comment type="caution">
    <text evidence="1">The sequence shown here is derived from an EMBL/GenBank/DDBJ whole genome shotgun (WGS) entry which is preliminary data.</text>
</comment>